<proteinExistence type="predicted"/>
<evidence type="ECO:0008006" key="4">
    <source>
        <dbReference type="Google" id="ProtNLM"/>
    </source>
</evidence>
<sequence length="178" mass="21133">MIKKNYYFSSKSFTMEPEKELNLRLRFYKTTPRTIAEIIEKSNQLKEELAPDFHIKSVDNHVWINIGVRRREKHSPHLHVELEKMEDGNTSVNGLYGPDPVLWTMFMFLHFIVAGIFIIFGMIAYSKWTLKENFGFEIVIMTLMIGLWIALYYIARTIRKRGIPQMKELEEVMDRILD</sequence>
<evidence type="ECO:0000313" key="2">
    <source>
        <dbReference type="EMBL" id="BCY28380.1"/>
    </source>
</evidence>
<keyword evidence="1" id="KW-1133">Transmembrane helix</keyword>
<feature type="transmembrane region" description="Helical" evidence="1">
    <location>
        <begin position="101"/>
        <end position="128"/>
    </location>
</feature>
<gene>
    <name evidence="2" type="ORF">KK2020170_12480</name>
</gene>
<protein>
    <recommendedName>
        <fullName evidence="4">GTP-binding protein</fullName>
    </recommendedName>
</protein>
<accession>A0ABM7S4G7</accession>
<organism evidence="2 3">
    <name type="scientific">Flavobacterium okayamense</name>
    <dbReference type="NCBI Taxonomy" id="2830782"/>
    <lineage>
        <taxon>Bacteria</taxon>
        <taxon>Pseudomonadati</taxon>
        <taxon>Bacteroidota</taxon>
        <taxon>Flavobacteriia</taxon>
        <taxon>Flavobacteriales</taxon>
        <taxon>Flavobacteriaceae</taxon>
        <taxon>Flavobacterium</taxon>
    </lineage>
</organism>
<keyword evidence="1" id="KW-0472">Membrane</keyword>
<name>A0ABM7S4G7_9FLAO</name>
<evidence type="ECO:0000256" key="1">
    <source>
        <dbReference type="SAM" id="Phobius"/>
    </source>
</evidence>
<reference evidence="2 3" key="1">
    <citation type="submission" date="2021-06" db="EMBL/GenBank/DDBJ databases">
        <title>Whole genome sequences of Flavobacterium sp. KK2020170 and assembly.</title>
        <authorList>
            <person name="Kitahara K."/>
            <person name="Miyoshi S."/>
            <person name="Uesaka K."/>
        </authorList>
    </citation>
    <scope>NUCLEOTIDE SEQUENCE [LARGE SCALE GENOMIC DNA]</scope>
    <source>
        <strain evidence="2 3">KK2020170</strain>
    </source>
</reference>
<keyword evidence="1" id="KW-0812">Transmembrane</keyword>
<evidence type="ECO:0000313" key="3">
    <source>
        <dbReference type="Proteomes" id="UP000825258"/>
    </source>
</evidence>
<dbReference type="EMBL" id="AP024749">
    <property type="protein sequence ID" value="BCY28380.1"/>
    <property type="molecule type" value="Genomic_DNA"/>
</dbReference>
<dbReference type="Proteomes" id="UP000825258">
    <property type="component" value="Chromosome"/>
</dbReference>
<feature type="transmembrane region" description="Helical" evidence="1">
    <location>
        <begin position="134"/>
        <end position="155"/>
    </location>
</feature>
<keyword evidence="3" id="KW-1185">Reference proteome</keyword>